<proteinExistence type="inferred from homology"/>
<dbReference type="RefSeq" id="WP_079717077.1">
    <property type="nucleotide sequence ID" value="NZ_FUYS01000005.1"/>
</dbReference>
<dbReference type="GO" id="GO:0008270">
    <property type="term" value="F:zinc ion binding"/>
    <property type="evidence" value="ECO:0007669"/>
    <property type="project" value="UniProtKB-UniRule"/>
</dbReference>
<dbReference type="FunFam" id="3.30.1130.10:FF:000001">
    <property type="entry name" value="GTP cyclohydrolase 1"/>
    <property type="match status" value="1"/>
</dbReference>
<keyword evidence="9" id="KW-1185">Reference proteome</keyword>
<gene>
    <name evidence="6" type="primary">folE</name>
    <name evidence="8" type="ORF">SAMN05660226_02388</name>
</gene>
<reference evidence="8 9" key="1">
    <citation type="submission" date="2017-02" db="EMBL/GenBank/DDBJ databases">
        <authorList>
            <person name="Peterson S.W."/>
        </authorList>
    </citation>
    <scope>NUCLEOTIDE SEQUENCE [LARGE SCALE GENOMIC DNA]</scope>
    <source>
        <strain evidence="8 9">DSM 22899</strain>
    </source>
</reference>
<protein>
    <recommendedName>
        <fullName evidence="6">GTP cyclohydrolase 1</fullName>
        <ecNumber evidence="6">3.5.4.16</ecNumber>
    </recommendedName>
    <alternativeName>
        <fullName evidence="6">GTP cyclohydrolase I</fullName>
        <shortName evidence="6">GTP-CH-I</shortName>
    </alternativeName>
</protein>
<feature type="binding site" evidence="6">
    <location>
        <position position="115"/>
    </location>
    <ligand>
        <name>Zn(2+)</name>
        <dbReference type="ChEBI" id="CHEBI:29105"/>
    </ligand>
</feature>
<evidence type="ECO:0000256" key="1">
    <source>
        <dbReference type="ARBA" id="ARBA00001052"/>
    </source>
</evidence>
<dbReference type="STRING" id="623280.SAMN05660226_02388"/>
<evidence type="ECO:0000256" key="3">
    <source>
        <dbReference type="ARBA" id="ARBA00008085"/>
    </source>
</evidence>
<dbReference type="GO" id="GO:0003934">
    <property type="term" value="F:GTP cyclohydrolase I activity"/>
    <property type="evidence" value="ECO:0007669"/>
    <property type="project" value="UniProtKB-UniRule"/>
</dbReference>
<name>A0A1T5CVS5_9SPHI</name>
<sequence>MQNIPEQLLDDLGDAHVMTSIETPLRPDAFDKTDGEKIATIARHFAAIMEALGLDLTDDSLKGTPRRVAKMYVKELFRGLNPANKPDLSVFDNKYGYGRMLVEKDIDVSSACEHHFLPMIGRAHVGYIADKQVIGLSKINRIVEYYARRPQVQERLTLQVFNELKQALGTESVIVVINAEHLCVSARGVRDRGSRTTTLEYGGAFSDKELREEFLRMT</sequence>
<dbReference type="InterPro" id="IPR043134">
    <property type="entry name" value="GTP-CH-I_N"/>
</dbReference>
<dbReference type="InterPro" id="IPR020602">
    <property type="entry name" value="GTP_CycHdrlase_I_dom"/>
</dbReference>
<comment type="similarity">
    <text evidence="3 6">Belongs to the GTP cyclohydrolase I family.</text>
</comment>
<organism evidence="8 9">
    <name type="scientific">Parapedobacter luteus</name>
    <dbReference type="NCBI Taxonomy" id="623280"/>
    <lineage>
        <taxon>Bacteria</taxon>
        <taxon>Pseudomonadati</taxon>
        <taxon>Bacteroidota</taxon>
        <taxon>Sphingobacteriia</taxon>
        <taxon>Sphingobacteriales</taxon>
        <taxon>Sphingobacteriaceae</taxon>
        <taxon>Parapedobacter</taxon>
    </lineage>
</organism>
<evidence type="ECO:0000256" key="2">
    <source>
        <dbReference type="ARBA" id="ARBA00005080"/>
    </source>
</evidence>
<dbReference type="GO" id="GO:0006730">
    <property type="term" value="P:one-carbon metabolic process"/>
    <property type="evidence" value="ECO:0007669"/>
    <property type="project" value="UniProtKB-UniRule"/>
</dbReference>
<dbReference type="PANTHER" id="PTHR11109:SF7">
    <property type="entry name" value="GTP CYCLOHYDROLASE 1"/>
    <property type="match status" value="1"/>
</dbReference>
<keyword evidence="4 6" id="KW-0554">One-carbon metabolism</keyword>
<evidence type="ECO:0000313" key="8">
    <source>
        <dbReference type="EMBL" id="SKB63436.1"/>
    </source>
</evidence>
<feature type="binding site" evidence="6">
    <location>
        <position position="183"/>
    </location>
    <ligand>
        <name>Zn(2+)</name>
        <dbReference type="ChEBI" id="CHEBI:29105"/>
    </ligand>
</feature>
<dbReference type="Gene3D" id="3.30.1130.10">
    <property type="match status" value="1"/>
</dbReference>
<dbReference type="NCBIfam" id="TIGR00063">
    <property type="entry name" value="folE"/>
    <property type="match status" value="1"/>
</dbReference>
<evidence type="ECO:0000256" key="6">
    <source>
        <dbReference type="HAMAP-Rule" id="MF_00223"/>
    </source>
</evidence>
<keyword evidence="6" id="KW-0547">Nucleotide-binding</keyword>
<dbReference type="NCBIfam" id="NF006826">
    <property type="entry name" value="PRK09347.1-3"/>
    <property type="match status" value="1"/>
</dbReference>
<comment type="subunit">
    <text evidence="6">Homopolymer.</text>
</comment>
<dbReference type="PROSITE" id="PS00860">
    <property type="entry name" value="GTP_CYCLOHYDROL_1_2"/>
    <property type="match status" value="1"/>
</dbReference>
<evidence type="ECO:0000259" key="7">
    <source>
        <dbReference type="Pfam" id="PF01227"/>
    </source>
</evidence>
<dbReference type="UniPathway" id="UPA00848">
    <property type="reaction ID" value="UER00151"/>
</dbReference>
<evidence type="ECO:0000256" key="5">
    <source>
        <dbReference type="ARBA" id="ARBA00022801"/>
    </source>
</evidence>
<evidence type="ECO:0000313" key="9">
    <source>
        <dbReference type="Proteomes" id="UP000190541"/>
    </source>
</evidence>
<dbReference type="GO" id="GO:0006729">
    <property type="term" value="P:tetrahydrobiopterin biosynthetic process"/>
    <property type="evidence" value="ECO:0007669"/>
    <property type="project" value="TreeGrafter"/>
</dbReference>
<dbReference type="GO" id="GO:0005737">
    <property type="term" value="C:cytoplasm"/>
    <property type="evidence" value="ECO:0007669"/>
    <property type="project" value="TreeGrafter"/>
</dbReference>
<dbReference type="GO" id="GO:0046654">
    <property type="term" value="P:tetrahydrofolate biosynthetic process"/>
    <property type="evidence" value="ECO:0007669"/>
    <property type="project" value="UniProtKB-UniRule"/>
</dbReference>
<keyword evidence="6" id="KW-0479">Metal-binding</keyword>
<dbReference type="EMBL" id="FUYS01000005">
    <property type="protein sequence ID" value="SKB63436.1"/>
    <property type="molecule type" value="Genomic_DNA"/>
</dbReference>
<dbReference type="EC" id="3.5.4.16" evidence="6"/>
<dbReference type="InterPro" id="IPR018234">
    <property type="entry name" value="GTP_CycHdrlase_I_CS"/>
</dbReference>
<dbReference type="Proteomes" id="UP000190541">
    <property type="component" value="Unassembled WGS sequence"/>
</dbReference>
<comment type="pathway">
    <text evidence="2 6">Cofactor biosynthesis; 7,8-dihydroneopterin triphosphate biosynthesis; 7,8-dihydroneopterin triphosphate from GTP: step 1/1.</text>
</comment>
<feature type="domain" description="GTP cyclohydrolase I" evidence="7">
    <location>
        <begin position="42"/>
        <end position="217"/>
    </location>
</feature>
<dbReference type="InterPro" id="IPR001474">
    <property type="entry name" value="GTP_CycHdrlase_I"/>
</dbReference>
<dbReference type="NCBIfam" id="NF006824">
    <property type="entry name" value="PRK09347.1-1"/>
    <property type="match status" value="1"/>
</dbReference>
<keyword evidence="6" id="KW-0862">Zinc</keyword>
<keyword evidence="6" id="KW-0342">GTP-binding</keyword>
<evidence type="ECO:0000256" key="4">
    <source>
        <dbReference type="ARBA" id="ARBA00022563"/>
    </source>
</evidence>
<dbReference type="Pfam" id="PF01227">
    <property type="entry name" value="GTP_cyclohydroI"/>
    <property type="match status" value="1"/>
</dbReference>
<dbReference type="InterPro" id="IPR043133">
    <property type="entry name" value="GTP-CH-I_C/QueF"/>
</dbReference>
<dbReference type="GO" id="GO:0005525">
    <property type="term" value="F:GTP binding"/>
    <property type="evidence" value="ECO:0007669"/>
    <property type="project" value="UniProtKB-KW"/>
</dbReference>
<keyword evidence="5 6" id="KW-0378">Hydrolase</keyword>
<feature type="binding site" evidence="6">
    <location>
        <position position="112"/>
    </location>
    <ligand>
        <name>Zn(2+)</name>
        <dbReference type="ChEBI" id="CHEBI:29105"/>
    </ligand>
</feature>
<dbReference type="HAMAP" id="MF_00223">
    <property type="entry name" value="FolE"/>
    <property type="match status" value="1"/>
</dbReference>
<dbReference type="AlphaFoldDB" id="A0A1T5CVS5"/>
<accession>A0A1T5CVS5</accession>
<dbReference type="OrthoDB" id="9801207at2"/>
<dbReference type="PANTHER" id="PTHR11109">
    <property type="entry name" value="GTP CYCLOHYDROLASE I"/>
    <property type="match status" value="1"/>
</dbReference>
<dbReference type="Gene3D" id="1.10.286.10">
    <property type="match status" value="1"/>
</dbReference>
<dbReference type="SUPFAM" id="SSF55620">
    <property type="entry name" value="Tetrahydrobiopterin biosynthesis enzymes-like"/>
    <property type="match status" value="1"/>
</dbReference>
<comment type="catalytic activity">
    <reaction evidence="1 6">
        <text>GTP + H2O = 7,8-dihydroneopterin 3'-triphosphate + formate + H(+)</text>
        <dbReference type="Rhea" id="RHEA:17473"/>
        <dbReference type="ChEBI" id="CHEBI:15377"/>
        <dbReference type="ChEBI" id="CHEBI:15378"/>
        <dbReference type="ChEBI" id="CHEBI:15740"/>
        <dbReference type="ChEBI" id="CHEBI:37565"/>
        <dbReference type="ChEBI" id="CHEBI:58462"/>
        <dbReference type="EC" id="3.5.4.16"/>
    </reaction>
</comment>